<proteinExistence type="predicted"/>
<dbReference type="EMBL" id="LEKV01000179">
    <property type="protein sequence ID" value="KVI11402.1"/>
    <property type="molecule type" value="Genomic_DNA"/>
</dbReference>
<sequence length="45" mass="5052">MGGGEGERLRDTVDGSCVWWHCWFQRDGSGGCDYVYKYRGSGFGL</sequence>
<dbReference type="AlphaFoldDB" id="A0A124SI26"/>
<organism evidence="1 2">
    <name type="scientific">Cynara cardunculus var. scolymus</name>
    <name type="common">Globe artichoke</name>
    <name type="synonym">Cynara scolymus</name>
    <dbReference type="NCBI Taxonomy" id="59895"/>
    <lineage>
        <taxon>Eukaryota</taxon>
        <taxon>Viridiplantae</taxon>
        <taxon>Streptophyta</taxon>
        <taxon>Embryophyta</taxon>
        <taxon>Tracheophyta</taxon>
        <taxon>Spermatophyta</taxon>
        <taxon>Magnoliopsida</taxon>
        <taxon>eudicotyledons</taxon>
        <taxon>Gunneridae</taxon>
        <taxon>Pentapetalae</taxon>
        <taxon>asterids</taxon>
        <taxon>campanulids</taxon>
        <taxon>Asterales</taxon>
        <taxon>Asteraceae</taxon>
        <taxon>Carduoideae</taxon>
        <taxon>Cardueae</taxon>
        <taxon>Carduinae</taxon>
        <taxon>Cynara</taxon>
    </lineage>
</organism>
<evidence type="ECO:0000313" key="1">
    <source>
        <dbReference type="EMBL" id="KVI11402.1"/>
    </source>
</evidence>
<gene>
    <name evidence="1" type="ORF">Ccrd_010188</name>
</gene>
<evidence type="ECO:0000313" key="2">
    <source>
        <dbReference type="Proteomes" id="UP000243975"/>
    </source>
</evidence>
<keyword evidence="2" id="KW-1185">Reference proteome</keyword>
<dbReference type="Gramene" id="KVI11402">
    <property type="protein sequence ID" value="KVI11402"/>
    <property type="gene ID" value="Ccrd_010188"/>
</dbReference>
<reference evidence="1 2" key="1">
    <citation type="journal article" date="2016" name="Sci. Rep.">
        <title>The genome sequence of the outbreeding globe artichoke constructed de novo incorporating a phase-aware low-pass sequencing strategy of F1 progeny.</title>
        <authorList>
            <person name="Scaglione D."/>
            <person name="Reyes-Chin-Wo S."/>
            <person name="Acquadro A."/>
            <person name="Froenicke L."/>
            <person name="Portis E."/>
            <person name="Beitel C."/>
            <person name="Tirone M."/>
            <person name="Mauro R."/>
            <person name="Lo Monaco A."/>
            <person name="Mauromicale G."/>
            <person name="Faccioli P."/>
            <person name="Cattivelli L."/>
            <person name="Rieseberg L."/>
            <person name="Michelmore R."/>
            <person name="Lanteri S."/>
        </authorList>
    </citation>
    <scope>NUCLEOTIDE SEQUENCE [LARGE SCALE GENOMIC DNA]</scope>
    <source>
        <strain evidence="1">2C</strain>
    </source>
</reference>
<name>A0A124SI26_CYNCS</name>
<comment type="caution">
    <text evidence="1">The sequence shown here is derived from an EMBL/GenBank/DDBJ whole genome shotgun (WGS) entry which is preliminary data.</text>
</comment>
<protein>
    <submittedName>
        <fullName evidence="1">Uncharacterized protein</fullName>
    </submittedName>
</protein>
<dbReference type="Proteomes" id="UP000243975">
    <property type="component" value="Unassembled WGS sequence"/>
</dbReference>
<accession>A0A124SI26</accession>
<feature type="non-terminal residue" evidence="1">
    <location>
        <position position="45"/>
    </location>
</feature>